<keyword evidence="4" id="KW-0808">Transferase</keyword>
<feature type="transmembrane region" description="Helical" evidence="2">
    <location>
        <begin position="327"/>
        <end position="346"/>
    </location>
</feature>
<evidence type="ECO:0000256" key="2">
    <source>
        <dbReference type="SAM" id="Phobius"/>
    </source>
</evidence>
<feature type="transmembrane region" description="Helical" evidence="2">
    <location>
        <begin position="366"/>
        <end position="382"/>
    </location>
</feature>
<keyword evidence="4" id="KW-0012">Acyltransferase</keyword>
<keyword evidence="2" id="KW-0472">Membrane</keyword>
<feature type="compositionally biased region" description="Low complexity" evidence="1">
    <location>
        <begin position="1"/>
        <end position="12"/>
    </location>
</feature>
<organism evidence="4 5">
    <name type="scientific">Streptomyces brasiliscabiei</name>
    <dbReference type="NCBI Taxonomy" id="2736302"/>
    <lineage>
        <taxon>Bacteria</taxon>
        <taxon>Bacillati</taxon>
        <taxon>Actinomycetota</taxon>
        <taxon>Actinomycetes</taxon>
        <taxon>Kitasatosporales</taxon>
        <taxon>Streptomycetaceae</taxon>
        <taxon>Streptomyces</taxon>
    </lineage>
</organism>
<reference evidence="4 5" key="1">
    <citation type="submission" date="2024-03" db="EMBL/GenBank/DDBJ databases">
        <title>First Report of Pectobacterium brasiliscabiei causing potato scab in china.</title>
        <authorList>
            <person name="Handique U."/>
        </authorList>
    </citation>
    <scope>NUCLEOTIDE SEQUENCE [LARGE SCALE GENOMIC DNA]</scope>
    <source>
        <strain evidence="4 5">ZRIMU1503</strain>
    </source>
</reference>
<keyword evidence="2" id="KW-1133">Transmembrane helix</keyword>
<sequence length="504" mass="54264">MRNHHAPTPTATAHRRPTGPNPRETATNNETEWGTNNGTEPAAADGAQPPQGPPAPDNDSRTGGTGGKPGPAEGRTHSNAPAPTPLPTPPSTPHPPRRRLTRPTLTPIHRAIHRINTTTPPHRDRAVDALRALAILGIILGHWLVTALVADGTTLHTTSPLQYLPRLAPISWLFQTLAVFFLVGGHVATRSYTSAQVRGTPYTHWLRTRLTRLFLPVAALVTLWTAITLTLLATGTRMETVHTLLRLALSPLWFLLVFAALTAATPLLTRLNPLWPLAVVLHVDLVRFGLGGPQAVGWLNLAAGWLVPYTLGAAWTRGELERPRAGWTLLLSGTAATAGLILWAGYPASMVGVPGAPVSNLNPPTLAAVTFGLAQCGLALLLRDPLRRTLRRRPAAWAAVAMVNLSAMTVFLWHQTAMMATTATGLAAGRLPGLHTLPDDLTWVAARLAWLPVFTLVLLLCRSAFHGYENRRPRGTSRAARPRTTPSRTTSQPRNSPSQAVRHA</sequence>
<feature type="compositionally biased region" description="Pro residues" evidence="1">
    <location>
        <begin position="82"/>
        <end position="94"/>
    </location>
</feature>
<feature type="compositionally biased region" description="Low complexity" evidence="1">
    <location>
        <begin position="24"/>
        <end position="49"/>
    </location>
</feature>
<feature type="region of interest" description="Disordered" evidence="1">
    <location>
        <begin position="1"/>
        <end position="113"/>
    </location>
</feature>
<proteinExistence type="predicted"/>
<dbReference type="EC" id="2.3.1.-" evidence="4"/>
<feature type="transmembrane region" description="Helical" evidence="2">
    <location>
        <begin position="170"/>
        <end position="189"/>
    </location>
</feature>
<feature type="region of interest" description="Disordered" evidence="1">
    <location>
        <begin position="471"/>
        <end position="504"/>
    </location>
</feature>
<name>A0ABU8GM00_9ACTN</name>
<evidence type="ECO:0000313" key="5">
    <source>
        <dbReference type="Proteomes" id="UP001365781"/>
    </source>
</evidence>
<feature type="compositionally biased region" description="Low complexity" evidence="1">
    <location>
        <begin position="476"/>
        <end position="498"/>
    </location>
</feature>
<feature type="transmembrane region" description="Helical" evidence="2">
    <location>
        <begin position="244"/>
        <end position="264"/>
    </location>
</feature>
<keyword evidence="2" id="KW-0812">Transmembrane</keyword>
<dbReference type="InterPro" id="IPR002656">
    <property type="entry name" value="Acyl_transf_3_dom"/>
</dbReference>
<feature type="transmembrane region" description="Helical" evidence="2">
    <location>
        <begin position="132"/>
        <end position="150"/>
    </location>
</feature>
<dbReference type="Proteomes" id="UP001365781">
    <property type="component" value="Unassembled WGS sequence"/>
</dbReference>
<dbReference type="Pfam" id="PF01757">
    <property type="entry name" value="Acyl_transf_3"/>
    <property type="match status" value="1"/>
</dbReference>
<evidence type="ECO:0000313" key="4">
    <source>
        <dbReference type="EMBL" id="MEI5614238.1"/>
    </source>
</evidence>
<accession>A0ABU8GM00</accession>
<dbReference type="GO" id="GO:0016746">
    <property type="term" value="F:acyltransferase activity"/>
    <property type="evidence" value="ECO:0007669"/>
    <property type="project" value="UniProtKB-KW"/>
</dbReference>
<keyword evidence="5" id="KW-1185">Reference proteome</keyword>
<dbReference type="EMBL" id="JBBAYM010000027">
    <property type="protein sequence ID" value="MEI5614238.1"/>
    <property type="molecule type" value="Genomic_DNA"/>
</dbReference>
<evidence type="ECO:0000256" key="1">
    <source>
        <dbReference type="SAM" id="MobiDB-lite"/>
    </source>
</evidence>
<feature type="domain" description="Acyltransferase 3" evidence="3">
    <location>
        <begin position="126"/>
        <end position="461"/>
    </location>
</feature>
<feature type="transmembrane region" description="Helical" evidence="2">
    <location>
        <begin position="394"/>
        <end position="413"/>
    </location>
</feature>
<evidence type="ECO:0000259" key="3">
    <source>
        <dbReference type="Pfam" id="PF01757"/>
    </source>
</evidence>
<protein>
    <submittedName>
        <fullName evidence="4">Acyltransferase</fullName>
        <ecNumber evidence="4">2.3.1.-</ecNumber>
    </submittedName>
</protein>
<comment type="caution">
    <text evidence="4">The sequence shown here is derived from an EMBL/GenBank/DDBJ whole genome shotgun (WGS) entry which is preliminary data.</text>
</comment>
<gene>
    <name evidence="4" type="ORF">WB403_34405</name>
</gene>
<feature type="transmembrane region" description="Helical" evidence="2">
    <location>
        <begin position="444"/>
        <end position="465"/>
    </location>
</feature>
<feature type="transmembrane region" description="Helical" evidence="2">
    <location>
        <begin position="210"/>
        <end position="232"/>
    </location>
</feature>